<sequence length="324" mass="35012">MVMAVVALRFGLAPIKINEFVERRQKSGNGRIASLVLSMLSCLSGGVFLGVCLLDLMPFANETFESVKHAFAWQTEYPFVELIVGIGFFFVYLIEEVLLKVCKYESTNDATATAVECEQCKDCEAARSMEMGAVSGQQARMELTAASAARSRTTSVVRVAKEAIAARRADGASEIVKSITFIAAFTFHSSLEGFAFGVQDSALSAATLFFGIIVHKAIVAFSIGLRLVRSHPPRKIIVIVLVIFVALTAPIGGAVGVAIRNSDIESVSKDIVSVVLTGFALGTFLYITFFEILYTEISSNNSKILQWLSTAIGFAAIALLMIYE</sequence>
<feature type="transmembrane region" description="Helical" evidence="5">
    <location>
        <begin position="77"/>
        <end position="94"/>
    </location>
</feature>
<evidence type="ECO:0000313" key="7">
    <source>
        <dbReference type="WBParaSite" id="PgR011_g032_t01"/>
    </source>
</evidence>
<reference evidence="7" key="1">
    <citation type="submission" date="2022-11" db="UniProtKB">
        <authorList>
            <consortium name="WormBaseParasite"/>
        </authorList>
    </citation>
    <scope>IDENTIFICATION</scope>
</reference>
<proteinExistence type="predicted"/>
<evidence type="ECO:0000313" key="6">
    <source>
        <dbReference type="Proteomes" id="UP000887569"/>
    </source>
</evidence>
<dbReference type="GO" id="GO:0005385">
    <property type="term" value="F:zinc ion transmembrane transporter activity"/>
    <property type="evidence" value="ECO:0007669"/>
    <property type="project" value="TreeGrafter"/>
</dbReference>
<dbReference type="PANTHER" id="PTHR11040:SF76">
    <property type="entry name" value="ZINC TRANSPORTER ZIP3"/>
    <property type="match status" value="1"/>
</dbReference>
<keyword evidence="3 5" id="KW-1133">Transmembrane helix</keyword>
<feature type="transmembrane region" description="Helical" evidence="5">
    <location>
        <begin position="32"/>
        <end position="57"/>
    </location>
</feature>
<dbReference type="Proteomes" id="UP000887569">
    <property type="component" value="Unplaced"/>
</dbReference>
<dbReference type="AlphaFoldDB" id="A0A915AMJ8"/>
<name>A0A915AMJ8_PARUN</name>
<evidence type="ECO:0000256" key="4">
    <source>
        <dbReference type="ARBA" id="ARBA00023136"/>
    </source>
</evidence>
<organism evidence="6 7">
    <name type="scientific">Parascaris univalens</name>
    <name type="common">Nematode worm</name>
    <dbReference type="NCBI Taxonomy" id="6257"/>
    <lineage>
        <taxon>Eukaryota</taxon>
        <taxon>Metazoa</taxon>
        <taxon>Ecdysozoa</taxon>
        <taxon>Nematoda</taxon>
        <taxon>Chromadorea</taxon>
        <taxon>Rhabditida</taxon>
        <taxon>Spirurina</taxon>
        <taxon>Ascaridomorpha</taxon>
        <taxon>Ascaridoidea</taxon>
        <taxon>Ascarididae</taxon>
        <taxon>Parascaris</taxon>
    </lineage>
</organism>
<dbReference type="PANTHER" id="PTHR11040">
    <property type="entry name" value="ZINC/IRON TRANSPORTER"/>
    <property type="match status" value="1"/>
</dbReference>
<dbReference type="Pfam" id="PF02535">
    <property type="entry name" value="Zip"/>
    <property type="match status" value="1"/>
</dbReference>
<evidence type="ECO:0000256" key="2">
    <source>
        <dbReference type="ARBA" id="ARBA00022692"/>
    </source>
</evidence>
<protein>
    <submittedName>
        <fullName evidence="7">Uncharacterized protein</fullName>
    </submittedName>
</protein>
<keyword evidence="6" id="KW-1185">Reference proteome</keyword>
<dbReference type="InterPro" id="IPR003689">
    <property type="entry name" value="ZIP"/>
</dbReference>
<feature type="transmembrane region" description="Helical" evidence="5">
    <location>
        <begin position="271"/>
        <end position="292"/>
    </location>
</feature>
<keyword evidence="2 5" id="KW-0812">Transmembrane</keyword>
<comment type="subcellular location">
    <subcellularLocation>
        <location evidence="1">Membrane</location>
        <topology evidence="1">Multi-pass membrane protein</topology>
    </subcellularLocation>
</comment>
<evidence type="ECO:0000256" key="1">
    <source>
        <dbReference type="ARBA" id="ARBA00004141"/>
    </source>
</evidence>
<evidence type="ECO:0000256" key="3">
    <source>
        <dbReference type="ARBA" id="ARBA00022989"/>
    </source>
</evidence>
<feature type="transmembrane region" description="Helical" evidence="5">
    <location>
        <begin position="304"/>
        <end position="323"/>
    </location>
</feature>
<feature type="transmembrane region" description="Helical" evidence="5">
    <location>
        <begin position="236"/>
        <end position="259"/>
    </location>
</feature>
<dbReference type="WBParaSite" id="PgR011_g032_t01">
    <property type="protein sequence ID" value="PgR011_g032_t01"/>
    <property type="gene ID" value="PgR011_g032"/>
</dbReference>
<accession>A0A915AMJ8</accession>
<keyword evidence="4 5" id="KW-0472">Membrane</keyword>
<feature type="transmembrane region" description="Helical" evidence="5">
    <location>
        <begin position="202"/>
        <end position="224"/>
    </location>
</feature>
<dbReference type="GO" id="GO:0005886">
    <property type="term" value="C:plasma membrane"/>
    <property type="evidence" value="ECO:0007669"/>
    <property type="project" value="TreeGrafter"/>
</dbReference>
<evidence type="ECO:0000256" key="5">
    <source>
        <dbReference type="SAM" id="Phobius"/>
    </source>
</evidence>